<feature type="transmembrane region" description="Helical" evidence="1">
    <location>
        <begin position="51"/>
        <end position="74"/>
    </location>
</feature>
<keyword evidence="1" id="KW-0812">Transmembrane</keyword>
<dbReference type="RefSeq" id="WP_317561075.1">
    <property type="nucleotide sequence ID" value="NZ_JAWLIP010000003.1"/>
</dbReference>
<evidence type="ECO:0000256" key="1">
    <source>
        <dbReference type="SAM" id="Phobius"/>
    </source>
</evidence>
<evidence type="ECO:0000313" key="3">
    <source>
        <dbReference type="Proteomes" id="UP001185659"/>
    </source>
</evidence>
<dbReference type="Proteomes" id="UP001185659">
    <property type="component" value="Unassembled WGS sequence"/>
</dbReference>
<organism evidence="2 3">
    <name type="scientific">Nitratireductor aquimarinus</name>
    <dbReference type="NCBI Taxonomy" id="889300"/>
    <lineage>
        <taxon>Bacteria</taxon>
        <taxon>Pseudomonadati</taxon>
        <taxon>Pseudomonadota</taxon>
        <taxon>Alphaproteobacteria</taxon>
        <taxon>Hyphomicrobiales</taxon>
        <taxon>Phyllobacteriaceae</taxon>
        <taxon>Nitratireductor</taxon>
    </lineage>
</organism>
<evidence type="ECO:0000313" key="2">
    <source>
        <dbReference type="EMBL" id="MDV6226422.1"/>
    </source>
</evidence>
<name>A0ABU4AJL6_9HYPH</name>
<feature type="transmembrane region" description="Helical" evidence="1">
    <location>
        <begin position="20"/>
        <end position="45"/>
    </location>
</feature>
<proteinExistence type="predicted"/>
<keyword evidence="1" id="KW-0472">Membrane</keyword>
<accession>A0ABU4AJL6</accession>
<reference evidence="2 3" key="1">
    <citation type="submission" date="2023-10" db="EMBL/GenBank/DDBJ databases">
        <authorList>
            <person name="Venkata Ramana C."/>
            <person name="Sasikala C."/>
            <person name="Dhurka M."/>
        </authorList>
    </citation>
    <scope>NUCLEOTIDE SEQUENCE [LARGE SCALE GENOMIC DNA]</scope>
    <source>
        <strain evidence="2 3">KCTC 32151</strain>
    </source>
</reference>
<gene>
    <name evidence="2" type="ORF">R2G56_09005</name>
</gene>
<protein>
    <submittedName>
        <fullName evidence="2">Uncharacterized protein</fullName>
    </submittedName>
</protein>
<comment type="caution">
    <text evidence="2">The sequence shown here is derived from an EMBL/GenBank/DDBJ whole genome shotgun (WGS) entry which is preliminary data.</text>
</comment>
<keyword evidence="1" id="KW-1133">Transmembrane helix</keyword>
<sequence>MSFETEQPQVKTPVRKVTLLQMLGFVSVTLFVSTEVAVASAAGVWGLSGLLHLNSVGEIVLAVIVGLPTLYAMVRCGRLAFEAETDPENN</sequence>
<dbReference type="EMBL" id="JAWLIP010000003">
    <property type="protein sequence ID" value="MDV6226422.1"/>
    <property type="molecule type" value="Genomic_DNA"/>
</dbReference>
<keyword evidence="3" id="KW-1185">Reference proteome</keyword>